<gene>
    <name evidence="3" type="ORF">ABID41_003360</name>
</gene>
<dbReference type="RefSeq" id="WP_354298191.1">
    <property type="nucleotide sequence ID" value="NZ_JBEPLU010000003.1"/>
</dbReference>
<feature type="transmembrane region" description="Helical" evidence="1">
    <location>
        <begin position="222"/>
        <end position="241"/>
    </location>
</feature>
<keyword evidence="1" id="KW-0472">Membrane</keyword>
<sequence>MKDRSGVRRRPAAQLSDSIAVARVMCILGIVYVHAWTGLPGPDLALVNGTPQGMLRWGLMELLGRSAVPLLSVISGWLVMGSVTRRSYGAFVAGKARTVLAPMVLWNALAILIVSGAAYAGLLQAPKPDTLWWTIDELFCLARPNDINVQMSFLRDLFICMLAAPALARLPGWAMGLAALAALVWAISGVAFPLVLRPTIPFFFIVGMLARRHDLAERLGSAPILLTLVPYLVLATAKVWFETVGIDAGLDHPVLLRTLDVLMRFTTALFFWAVAWRVAVSRAAPALLKVEPYVFLMFCWHLIMIWVAGPAIGKLSGPLGSPLYPAFLLVQPLLVLAATVLLGKTLLALSPTAALWLSGGRLSVETGRPRTA</sequence>
<organism evidence="3 4">
    <name type="scientific">Phenylobacterium koreense</name>
    <dbReference type="NCBI Taxonomy" id="266125"/>
    <lineage>
        <taxon>Bacteria</taxon>
        <taxon>Pseudomonadati</taxon>
        <taxon>Pseudomonadota</taxon>
        <taxon>Alphaproteobacteria</taxon>
        <taxon>Caulobacterales</taxon>
        <taxon>Caulobacteraceae</taxon>
        <taxon>Phenylobacterium</taxon>
    </lineage>
</organism>
<keyword evidence="1" id="KW-0812">Transmembrane</keyword>
<feature type="domain" description="Acyltransferase 3" evidence="2">
    <location>
        <begin position="18"/>
        <end position="330"/>
    </location>
</feature>
<evidence type="ECO:0000259" key="2">
    <source>
        <dbReference type="Pfam" id="PF01757"/>
    </source>
</evidence>
<reference evidence="3 4" key="1">
    <citation type="submission" date="2024-06" db="EMBL/GenBank/DDBJ databases">
        <title>Genomic Encyclopedia of Type Strains, Phase IV (KMG-IV): sequencing the most valuable type-strain genomes for metagenomic binning, comparative biology and taxonomic classification.</title>
        <authorList>
            <person name="Goeker M."/>
        </authorList>
    </citation>
    <scope>NUCLEOTIDE SEQUENCE [LARGE SCALE GENOMIC DNA]</scope>
    <source>
        <strain evidence="3 4">DSM 17809</strain>
    </source>
</reference>
<dbReference type="EMBL" id="JBEPLU010000003">
    <property type="protein sequence ID" value="MET3528221.1"/>
    <property type="molecule type" value="Genomic_DNA"/>
</dbReference>
<evidence type="ECO:0000313" key="4">
    <source>
        <dbReference type="Proteomes" id="UP001549110"/>
    </source>
</evidence>
<dbReference type="Pfam" id="PF01757">
    <property type="entry name" value="Acyl_transf_3"/>
    <property type="match status" value="1"/>
</dbReference>
<name>A0ABV2EPB8_9CAUL</name>
<feature type="transmembrane region" description="Helical" evidence="1">
    <location>
        <begin position="324"/>
        <end position="342"/>
    </location>
</feature>
<comment type="caution">
    <text evidence="3">The sequence shown here is derived from an EMBL/GenBank/DDBJ whole genome shotgun (WGS) entry which is preliminary data.</text>
</comment>
<feature type="transmembrane region" description="Helical" evidence="1">
    <location>
        <begin position="177"/>
        <end position="210"/>
    </location>
</feature>
<feature type="transmembrane region" description="Helical" evidence="1">
    <location>
        <begin position="57"/>
        <end position="79"/>
    </location>
</feature>
<evidence type="ECO:0000313" key="3">
    <source>
        <dbReference type="EMBL" id="MET3528221.1"/>
    </source>
</evidence>
<dbReference type="Proteomes" id="UP001549110">
    <property type="component" value="Unassembled WGS sequence"/>
</dbReference>
<accession>A0ABV2EPB8</accession>
<feature type="transmembrane region" description="Helical" evidence="1">
    <location>
        <begin position="20"/>
        <end position="37"/>
    </location>
</feature>
<dbReference type="InterPro" id="IPR002656">
    <property type="entry name" value="Acyl_transf_3_dom"/>
</dbReference>
<evidence type="ECO:0000256" key="1">
    <source>
        <dbReference type="SAM" id="Phobius"/>
    </source>
</evidence>
<proteinExistence type="predicted"/>
<keyword evidence="4" id="KW-1185">Reference proteome</keyword>
<feature type="transmembrane region" description="Helical" evidence="1">
    <location>
        <begin position="261"/>
        <end position="280"/>
    </location>
</feature>
<feature type="transmembrane region" description="Helical" evidence="1">
    <location>
        <begin position="99"/>
        <end position="122"/>
    </location>
</feature>
<protein>
    <recommendedName>
        <fullName evidence="2">Acyltransferase 3 domain-containing protein</fullName>
    </recommendedName>
</protein>
<keyword evidence="1" id="KW-1133">Transmembrane helix</keyword>
<feature type="transmembrane region" description="Helical" evidence="1">
    <location>
        <begin position="292"/>
        <end position="312"/>
    </location>
</feature>